<proteinExistence type="predicted"/>
<comment type="caution">
    <text evidence="1">The sequence shown here is derived from an EMBL/GenBank/DDBJ whole genome shotgun (WGS) entry which is preliminary data.</text>
</comment>
<dbReference type="EMBL" id="CAAALY010245664">
    <property type="protein sequence ID" value="VEL33368.1"/>
    <property type="molecule type" value="Genomic_DNA"/>
</dbReference>
<organism evidence="1 2">
    <name type="scientific">Protopolystoma xenopodis</name>
    <dbReference type="NCBI Taxonomy" id="117903"/>
    <lineage>
        <taxon>Eukaryota</taxon>
        <taxon>Metazoa</taxon>
        <taxon>Spiralia</taxon>
        <taxon>Lophotrochozoa</taxon>
        <taxon>Platyhelminthes</taxon>
        <taxon>Monogenea</taxon>
        <taxon>Polyopisthocotylea</taxon>
        <taxon>Polystomatidea</taxon>
        <taxon>Polystomatidae</taxon>
        <taxon>Protopolystoma</taxon>
    </lineage>
</organism>
<keyword evidence="2" id="KW-1185">Reference proteome</keyword>
<protein>
    <submittedName>
        <fullName evidence="1">Uncharacterized protein</fullName>
    </submittedName>
</protein>
<reference evidence="1" key="1">
    <citation type="submission" date="2018-11" db="EMBL/GenBank/DDBJ databases">
        <authorList>
            <consortium name="Pathogen Informatics"/>
        </authorList>
    </citation>
    <scope>NUCLEOTIDE SEQUENCE</scope>
</reference>
<accession>A0A448XC94</accession>
<sequence length="129" mass="14164">MVIINFAGLPGPPPFPCSSGSTSATRVTVYSMHGDRPSGLAHHRPQPHYFCSESPAGLKKAWSMKAILGDARLQHIVFHMYRLSVLVVIFEVITLWLRPVDTPASLSGQEHIFSSTSAGPFVTVCYRLK</sequence>
<feature type="non-terminal residue" evidence="1">
    <location>
        <position position="1"/>
    </location>
</feature>
<name>A0A448XC94_9PLAT</name>
<dbReference type="Proteomes" id="UP000784294">
    <property type="component" value="Unassembled WGS sequence"/>
</dbReference>
<evidence type="ECO:0000313" key="1">
    <source>
        <dbReference type="EMBL" id="VEL33368.1"/>
    </source>
</evidence>
<evidence type="ECO:0000313" key="2">
    <source>
        <dbReference type="Proteomes" id="UP000784294"/>
    </source>
</evidence>
<dbReference type="AlphaFoldDB" id="A0A448XC94"/>
<gene>
    <name evidence="1" type="ORF">PXEA_LOCUS26808</name>
</gene>